<comment type="caution">
    <text evidence="1">The sequence shown here is derived from an EMBL/GenBank/DDBJ whole genome shotgun (WGS) entry which is preliminary data.</text>
</comment>
<proteinExistence type="predicted"/>
<gene>
    <name evidence="1" type="ORF">RRG08_014796</name>
</gene>
<reference evidence="1" key="1">
    <citation type="journal article" date="2023" name="G3 (Bethesda)">
        <title>A reference genome for the long-term kleptoplast-retaining sea slug Elysia crispata morphotype clarki.</title>
        <authorList>
            <person name="Eastman K.E."/>
            <person name="Pendleton A.L."/>
            <person name="Shaikh M.A."/>
            <person name="Suttiyut T."/>
            <person name="Ogas R."/>
            <person name="Tomko P."/>
            <person name="Gavelis G."/>
            <person name="Widhalm J.R."/>
            <person name="Wisecaver J.H."/>
        </authorList>
    </citation>
    <scope>NUCLEOTIDE SEQUENCE</scope>
    <source>
        <strain evidence="1">ECLA1</strain>
    </source>
</reference>
<organism evidence="1 2">
    <name type="scientific">Elysia crispata</name>
    <name type="common">lettuce slug</name>
    <dbReference type="NCBI Taxonomy" id="231223"/>
    <lineage>
        <taxon>Eukaryota</taxon>
        <taxon>Metazoa</taxon>
        <taxon>Spiralia</taxon>
        <taxon>Lophotrochozoa</taxon>
        <taxon>Mollusca</taxon>
        <taxon>Gastropoda</taxon>
        <taxon>Heterobranchia</taxon>
        <taxon>Euthyneura</taxon>
        <taxon>Panpulmonata</taxon>
        <taxon>Sacoglossa</taxon>
        <taxon>Placobranchoidea</taxon>
        <taxon>Plakobranchidae</taxon>
        <taxon>Elysia</taxon>
    </lineage>
</organism>
<evidence type="ECO:0000313" key="1">
    <source>
        <dbReference type="EMBL" id="KAK3794731.1"/>
    </source>
</evidence>
<protein>
    <submittedName>
        <fullName evidence="1">Uncharacterized protein</fullName>
    </submittedName>
</protein>
<dbReference type="Proteomes" id="UP001283361">
    <property type="component" value="Unassembled WGS sequence"/>
</dbReference>
<accession>A0AAE1E5A0</accession>
<dbReference type="AlphaFoldDB" id="A0AAE1E5A0"/>
<dbReference type="EMBL" id="JAWDGP010001095">
    <property type="protein sequence ID" value="KAK3794731.1"/>
    <property type="molecule type" value="Genomic_DNA"/>
</dbReference>
<name>A0AAE1E5A0_9GAST</name>
<evidence type="ECO:0000313" key="2">
    <source>
        <dbReference type="Proteomes" id="UP001283361"/>
    </source>
</evidence>
<keyword evidence="2" id="KW-1185">Reference proteome</keyword>
<sequence>MFPSDVCVYHLCVCTYHERCVWSTTLRVGTKSTSYAERHNGYDYDDDVDAPAWIQTDDAPIHSRGVYCVPKVGKLSNVVQLFNDKRFWSQRQTLSGGL</sequence>